<reference evidence="7 8" key="1">
    <citation type="submission" date="2014-06" db="EMBL/GenBank/DDBJ databases">
        <authorList>
            <person name="Swart Estienne"/>
        </authorList>
    </citation>
    <scope>NUCLEOTIDE SEQUENCE [LARGE SCALE GENOMIC DNA]</scope>
    <source>
        <strain evidence="7 8">130c</strain>
    </source>
</reference>
<dbReference type="GO" id="GO:0005856">
    <property type="term" value="C:cytoskeleton"/>
    <property type="evidence" value="ECO:0007669"/>
    <property type="project" value="UniProtKB-SubCell"/>
</dbReference>
<name>A0A078BA15_STYLE</name>
<dbReference type="Proteomes" id="UP000039865">
    <property type="component" value="Unassembled WGS sequence"/>
</dbReference>
<dbReference type="InterPro" id="IPR036534">
    <property type="entry name" value="GAR_dom_sf"/>
</dbReference>
<feature type="domain" description="GAR" evidence="6">
    <location>
        <begin position="592"/>
        <end position="664"/>
    </location>
</feature>
<comment type="subcellular location">
    <subcellularLocation>
        <location evidence="1">Cytoplasm</location>
        <location evidence="1">Cytoskeleton</location>
    </subcellularLocation>
</comment>
<feature type="coiled-coil region" evidence="4">
    <location>
        <begin position="190"/>
        <end position="288"/>
    </location>
</feature>
<dbReference type="EMBL" id="CCKQ01019071">
    <property type="protein sequence ID" value="CDW91081.1"/>
    <property type="molecule type" value="Genomic_DNA"/>
</dbReference>
<protein>
    <submittedName>
        <fullName evidence="7">Gas2 domain containing protein</fullName>
    </submittedName>
</protein>
<evidence type="ECO:0000259" key="6">
    <source>
        <dbReference type="PROSITE" id="PS51460"/>
    </source>
</evidence>
<feature type="region of interest" description="Disordered" evidence="5">
    <location>
        <begin position="564"/>
        <end position="584"/>
    </location>
</feature>
<dbReference type="AlphaFoldDB" id="A0A078BA15"/>
<feature type="region of interest" description="Disordered" evidence="5">
    <location>
        <begin position="667"/>
        <end position="703"/>
    </location>
</feature>
<keyword evidence="8" id="KW-1185">Reference proteome</keyword>
<sequence length="703" mass="82652">MSKINSSIAVDEKAKDEWRKINFIDLRKQQFSSLEKELQGIDQSQADRRAHLDEELEQVEYLENENLSIQKELVKVLDGKRNVLGDIEKENVDFVYKFQAKANDKDSMRKQISEIEHLIRQLKHEIEVTNVDNKKISLIVEKEDELLGKKASEEKRVSKLVGDDIKDQIRAGEDSFNLAQNTQTKQQALEKNLKSNYEKAQRDLNKLLEEQTKKREELLRDLERVRQEVLQKKTENETIRGKNKELEHELERLENYANQLKENIQDMMNDYRKQFEQLQQSIDENYKETAQLRAQFAEAQKQYYALSTQNSVLEQEVEGLKTRRDLNIGLNEERRLQQMKINIDDAARKTSLMETEIEHILERWQGKIAVVKKAIEEDQYRNQSKVLGELVDKYISQIFERNRKLVEVIRVKEDIEAKIQSSVNEDEIRAMQDELQGLIKQYDKLVGDKIHLFNDMIGNLKEISKNNDNIIQNEEQIARLKNNVEIVQRDINQKKRMLLDQRAQLEDLKSQIRDIDAELQEKDAKIQELDDVHRGKEGEIADLDDMIRQKDKLIQQLQDELQEIQDKKRRDDEERKRKELENVQSKPEPRKWYIPVKGDPIDEMMAKYLNECPYFVPVKRLGDGQYMYGSKKIFAKIMNGKLIIRVGGGYMLIDEFLKNYAELEKEKTETQASFEEDSANPSPMRRTAGSPGRTSKSPTARKV</sequence>
<evidence type="ECO:0000313" key="8">
    <source>
        <dbReference type="Proteomes" id="UP000039865"/>
    </source>
</evidence>
<dbReference type="InParanoid" id="A0A078BA15"/>
<dbReference type="GO" id="GO:0008017">
    <property type="term" value="F:microtubule binding"/>
    <property type="evidence" value="ECO:0007669"/>
    <property type="project" value="InterPro"/>
</dbReference>
<dbReference type="Gene3D" id="3.30.920.20">
    <property type="entry name" value="Gas2-like domain"/>
    <property type="match status" value="1"/>
</dbReference>
<gene>
    <name evidence="7" type="primary">Contig6137.g6564</name>
    <name evidence="7" type="ORF">STYLEM_20231</name>
</gene>
<evidence type="ECO:0000256" key="5">
    <source>
        <dbReference type="SAM" id="MobiDB-lite"/>
    </source>
</evidence>
<organism evidence="7 8">
    <name type="scientific">Stylonychia lemnae</name>
    <name type="common">Ciliate</name>
    <dbReference type="NCBI Taxonomy" id="5949"/>
    <lineage>
        <taxon>Eukaryota</taxon>
        <taxon>Sar</taxon>
        <taxon>Alveolata</taxon>
        <taxon>Ciliophora</taxon>
        <taxon>Intramacronucleata</taxon>
        <taxon>Spirotrichea</taxon>
        <taxon>Stichotrichia</taxon>
        <taxon>Sporadotrichida</taxon>
        <taxon>Oxytrichidae</taxon>
        <taxon>Stylonychinae</taxon>
        <taxon>Stylonychia</taxon>
    </lineage>
</organism>
<evidence type="ECO:0000256" key="1">
    <source>
        <dbReference type="ARBA" id="ARBA00004245"/>
    </source>
</evidence>
<proteinExistence type="predicted"/>
<evidence type="ECO:0000256" key="2">
    <source>
        <dbReference type="ARBA" id="ARBA00022490"/>
    </source>
</evidence>
<dbReference type="PROSITE" id="PS51460">
    <property type="entry name" value="GAR"/>
    <property type="match status" value="1"/>
</dbReference>
<dbReference type="SMART" id="SM00243">
    <property type="entry name" value="GAS2"/>
    <property type="match status" value="1"/>
</dbReference>
<dbReference type="InterPro" id="IPR003108">
    <property type="entry name" value="GAR_dom"/>
</dbReference>
<keyword evidence="2" id="KW-0963">Cytoplasm</keyword>
<keyword evidence="3" id="KW-0206">Cytoskeleton</keyword>
<dbReference type="OMA" id="RTQNDEY"/>
<evidence type="ECO:0000313" key="7">
    <source>
        <dbReference type="EMBL" id="CDW91081.1"/>
    </source>
</evidence>
<evidence type="ECO:0000256" key="3">
    <source>
        <dbReference type="ARBA" id="ARBA00023212"/>
    </source>
</evidence>
<dbReference type="Pfam" id="PF02187">
    <property type="entry name" value="GAS2"/>
    <property type="match status" value="1"/>
</dbReference>
<keyword evidence="4" id="KW-0175">Coiled coil</keyword>
<feature type="compositionally biased region" description="Polar residues" evidence="5">
    <location>
        <begin position="692"/>
        <end position="703"/>
    </location>
</feature>
<dbReference type="OrthoDB" id="298720at2759"/>
<accession>A0A078BA15</accession>
<evidence type="ECO:0000256" key="4">
    <source>
        <dbReference type="SAM" id="Coils"/>
    </source>
</evidence>
<dbReference type="SUPFAM" id="SSF143575">
    <property type="entry name" value="GAS2 domain-like"/>
    <property type="match status" value="1"/>
</dbReference>